<dbReference type="Proteomes" id="UP000634229">
    <property type="component" value="Unassembled WGS sequence"/>
</dbReference>
<dbReference type="PANTHER" id="PTHR39465">
    <property type="entry name" value="DNA LIGASE D, 3'-PHOSPHOESTERASE DOMAIN"/>
    <property type="match status" value="1"/>
</dbReference>
<reference evidence="3 4" key="1">
    <citation type="submission" date="2021-01" db="EMBL/GenBank/DDBJ databases">
        <title>WGS of actinomycetes isolated from Thailand.</title>
        <authorList>
            <person name="Thawai C."/>
        </authorList>
    </citation>
    <scope>NUCLEOTIDE SEQUENCE [LARGE SCALE GENOMIC DNA]</scope>
    <source>
        <strain evidence="3 4">CA1R205</strain>
    </source>
</reference>
<accession>A0ABS1NJU4</accession>
<evidence type="ECO:0000313" key="4">
    <source>
        <dbReference type="Proteomes" id="UP000634229"/>
    </source>
</evidence>
<organism evidence="3 4">
    <name type="scientific">Streptomyces coffeae</name>
    <dbReference type="NCBI Taxonomy" id="621382"/>
    <lineage>
        <taxon>Bacteria</taxon>
        <taxon>Bacillati</taxon>
        <taxon>Actinomycetota</taxon>
        <taxon>Actinomycetes</taxon>
        <taxon>Kitasatosporales</taxon>
        <taxon>Streptomycetaceae</taxon>
        <taxon>Streptomyces</taxon>
    </lineage>
</organism>
<dbReference type="NCBIfam" id="TIGR02777">
    <property type="entry name" value="LigD_PE_dom"/>
    <property type="match status" value="1"/>
</dbReference>
<dbReference type="EMBL" id="JAERRF010000018">
    <property type="protein sequence ID" value="MBL1100245.1"/>
    <property type="molecule type" value="Genomic_DNA"/>
</dbReference>
<dbReference type="InterPro" id="IPR014144">
    <property type="entry name" value="LigD_PE_domain"/>
</dbReference>
<feature type="domain" description="DNA ligase D 3'-phosphoesterase" evidence="2">
    <location>
        <begin position="41"/>
        <end position="154"/>
    </location>
</feature>
<feature type="compositionally biased region" description="Basic and acidic residues" evidence="1">
    <location>
        <begin position="8"/>
        <end position="21"/>
    </location>
</feature>
<comment type="caution">
    <text evidence="3">The sequence shown here is derived from an EMBL/GenBank/DDBJ whole genome shotgun (WGS) entry which is preliminary data.</text>
</comment>
<proteinExistence type="predicted"/>
<dbReference type="RefSeq" id="WP_201877973.1">
    <property type="nucleotide sequence ID" value="NZ_JAERRF010000018.1"/>
</dbReference>
<feature type="region of interest" description="Disordered" evidence="1">
    <location>
        <begin position="1"/>
        <end position="36"/>
    </location>
</feature>
<dbReference type="PANTHER" id="PTHR39465:SF1">
    <property type="entry name" value="DNA LIGASE D 3'-PHOSPHOESTERASE DOMAIN-CONTAINING PROTEIN"/>
    <property type="match status" value="1"/>
</dbReference>
<name>A0ABS1NJU4_9ACTN</name>
<evidence type="ECO:0000313" key="3">
    <source>
        <dbReference type="EMBL" id="MBL1100245.1"/>
    </source>
</evidence>
<evidence type="ECO:0000259" key="2">
    <source>
        <dbReference type="Pfam" id="PF13298"/>
    </source>
</evidence>
<keyword evidence="4" id="KW-1185">Reference proteome</keyword>
<gene>
    <name evidence="3" type="ORF">JK363_26940</name>
</gene>
<protein>
    <submittedName>
        <fullName evidence="3">3'-phosphoesterase</fullName>
    </submittedName>
</protein>
<dbReference type="Pfam" id="PF13298">
    <property type="entry name" value="LigD_N"/>
    <property type="match status" value="1"/>
</dbReference>
<evidence type="ECO:0000256" key="1">
    <source>
        <dbReference type="SAM" id="MobiDB-lite"/>
    </source>
</evidence>
<sequence>MPTTDGLEEYRRKRDFAKSAEPRGGASRGGRPGQRPSFVVQIHDATTTHFDFRLEVDGVLKSWAVPKGPSGDPQEKRLAMPTEDHPLDYADFEGTIAEGEYGAGTVILWDEGTYRSTSADRRGKEVPFADALERGHASFLLHGHKLHGGYALTRIRQGTDREAWLLVKKDDARGSRHRTPDPTRARSVRTRRTLRQVAAHRSPGHGLRGVRHHLRMLARLVSVTCDISP</sequence>